<evidence type="ECO:0000256" key="8">
    <source>
        <dbReference type="SAM" id="SignalP"/>
    </source>
</evidence>
<feature type="disulfide bond" evidence="7">
    <location>
        <begin position="29"/>
        <end position="41"/>
    </location>
</feature>
<evidence type="ECO:0000256" key="5">
    <source>
        <dbReference type="PIRSR" id="PIRSR602157-1"/>
    </source>
</evidence>
<dbReference type="PROSITE" id="PS50068">
    <property type="entry name" value="LDLRA_2"/>
    <property type="match status" value="4"/>
</dbReference>
<proteinExistence type="predicted"/>
<evidence type="ECO:0008006" key="11">
    <source>
        <dbReference type="Google" id="ProtNLM"/>
    </source>
</evidence>
<reference evidence="9 10" key="1">
    <citation type="submission" date="2024-04" db="EMBL/GenBank/DDBJ databases">
        <authorList>
            <person name="Rising A."/>
            <person name="Reimegard J."/>
            <person name="Sonavane S."/>
            <person name="Akerstrom W."/>
            <person name="Nylinder S."/>
            <person name="Hedman E."/>
            <person name="Kallberg Y."/>
        </authorList>
    </citation>
    <scope>NUCLEOTIDE SEQUENCE [LARGE SCALE GENOMIC DNA]</scope>
</reference>
<keyword evidence="5" id="KW-0170">Cobalt</keyword>
<comment type="caution">
    <text evidence="7">Lacks conserved residue(s) required for the propagation of feature annotation.</text>
</comment>
<dbReference type="AlphaFoldDB" id="A0AAV2BXU1"/>
<dbReference type="InterPro" id="IPR036055">
    <property type="entry name" value="LDL_receptor-like_sf"/>
</dbReference>
<feature type="disulfide bond" evidence="7">
    <location>
        <begin position="131"/>
        <end position="146"/>
    </location>
</feature>
<dbReference type="InterPro" id="IPR023415">
    <property type="entry name" value="LDLR_class-A_CS"/>
</dbReference>
<dbReference type="PRINTS" id="PR00261">
    <property type="entry name" value="LDLRECEPTOR"/>
</dbReference>
<dbReference type="InterPro" id="IPR051588">
    <property type="entry name" value="Cobalamin_Transport"/>
</dbReference>
<gene>
    <name evidence="9" type="ORF">LARSCL_LOCUS22028</name>
</gene>
<feature type="binding site" evidence="5">
    <location>
        <begin position="589"/>
        <end position="590"/>
    </location>
    <ligand>
        <name>cyanocob(III)alamin</name>
        <dbReference type="ChEBI" id="CHEBI:17439"/>
    </ligand>
</feature>
<dbReference type="InterPro" id="IPR002172">
    <property type="entry name" value="LDrepeatLR_classA_rpt"/>
</dbReference>
<organism evidence="9 10">
    <name type="scientific">Larinioides sclopetarius</name>
    <dbReference type="NCBI Taxonomy" id="280406"/>
    <lineage>
        <taxon>Eukaryota</taxon>
        <taxon>Metazoa</taxon>
        <taxon>Ecdysozoa</taxon>
        <taxon>Arthropoda</taxon>
        <taxon>Chelicerata</taxon>
        <taxon>Arachnida</taxon>
        <taxon>Araneae</taxon>
        <taxon>Araneomorphae</taxon>
        <taxon>Entelegynae</taxon>
        <taxon>Araneoidea</taxon>
        <taxon>Araneidae</taxon>
        <taxon>Larinioides</taxon>
    </lineage>
</organism>
<feature type="disulfide bond" evidence="6">
    <location>
        <begin position="377"/>
        <end position="416"/>
    </location>
</feature>
<evidence type="ECO:0000256" key="7">
    <source>
        <dbReference type="PROSITE-ProRule" id="PRU00124"/>
    </source>
</evidence>
<dbReference type="GO" id="GO:0005615">
    <property type="term" value="C:extracellular space"/>
    <property type="evidence" value="ECO:0007669"/>
    <property type="project" value="TreeGrafter"/>
</dbReference>
<evidence type="ECO:0000313" key="9">
    <source>
        <dbReference type="EMBL" id="CAL1300606.1"/>
    </source>
</evidence>
<dbReference type="InterPro" id="IPR002157">
    <property type="entry name" value="Cbl-bd_prot"/>
</dbReference>
<evidence type="ECO:0000256" key="6">
    <source>
        <dbReference type="PIRSR" id="PIRSR602157-2"/>
    </source>
</evidence>
<keyword evidence="4 6" id="KW-1015">Disulfide bond</keyword>
<dbReference type="GO" id="GO:0031419">
    <property type="term" value="F:cobalamin binding"/>
    <property type="evidence" value="ECO:0007669"/>
    <property type="project" value="InterPro"/>
</dbReference>
<feature type="disulfide bond" evidence="7">
    <location>
        <begin position="36"/>
        <end position="54"/>
    </location>
</feature>
<dbReference type="Pfam" id="PF00057">
    <property type="entry name" value="Ldl_recept_a"/>
    <property type="match status" value="2"/>
</dbReference>
<dbReference type="CDD" id="cd00112">
    <property type="entry name" value="LDLa"/>
    <property type="match status" value="4"/>
</dbReference>
<sequence length="659" mass="74421">MSKTIGLKLLLISMLAGAFFHASLAFDECTAYSFKCLNGKCISRRDFCDGRDDCKDNSDERYCGREIQLPCPDGWVRCPNRDRCIPSYFVCDGYRDCYGGESEEKNCTQEPCSITGFKCPNGTCINRVWVCNGRTDCGNNTDEQYCDLDPFLQCPTGYIRCPSSNRCIFSHWKCDGIVDCRGRPNEERYCGNYTAKRYFNIAVKDSSTTTEFSTATTGSPSTAVETSSIAAETSRIDGEMSSNTVREMSSKMPDITNAKIDLKSWLLQRRKSGSGADSWGSQIPRIAVALHLSDESTFGSDNNIGKEIRYELTLQLLYRLAKDKKISSQELALYIHALLVACMDPRDFYGEDLVQELRRRVEAGGNYTNPFLLLVLCNAGDAMTLKDLLKAAAAYTSQRRHFWTDYQSLAAMALSCISSSSSGIKVDEPRLNDMLQELKRRQLRNGMVENLRTTALVTQALFMNDSYKKDFDLDSAMKVLIDGLKGRMSILDVYYSLPVLNMKSLLNVTSGHCRKKPIAEEEALQKALDVNKETVTVHFSVWMGDEINVGRTWILKVRVNSTIYNALETVGKIDNRQKVEYNVVDGKPYVTAMNGKEDDPEMEMFWYVYLKTLSSDKDPKIVEQSPVDVKLQPNQEIILWYKHGPWNDENFIQKPATSP</sequence>
<evidence type="ECO:0000256" key="3">
    <source>
        <dbReference type="ARBA" id="ARBA00022729"/>
    </source>
</evidence>
<dbReference type="Gene3D" id="2.170.130.30">
    <property type="match status" value="1"/>
</dbReference>
<dbReference type="EMBL" id="CAXIEN010000566">
    <property type="protein sequence ID" value="CAL1300606.1"/>
    <property type="molecule type" value="Genomic_DNA"/>
</dbReference>
<dbReference type="SUPFAM" id="SSF57424">
    <property type="entry name" value="LDL receptor-like module"/>
    <property type="match status" value="4"/>
</dbReference>
<keyword evidence="3 8" id="KW-0732">Signal</keyword>
<dbReference type="Gene3D" id="1.50.10.20">
    <property type="match status" value="1"/>
</dbReference>
<dbReference type="PANTHER" id="PTHR10559">
    <property type="entry name" value="TRANSCOBALAMIN-1/GASTRIC INTRINSIC FACTOR"/>
    <property type="match status" value="1"/>
</dbReference>
<dbReference type="Proteomes" id="UP001497382">
    <property type="component" value="Unassembled WGS sequence"/>
</dbReference>
<feature type="disulfide bond" evidence="7">
    <location>
        <begin position="119"/>
        <end position="137"/>
    </location>
</feature>
<dbReference type="Gene3D" id="4.10.400.10">
    <property type="entry name" value="Low-density Lipoprotein Receptor"/>
    <property type="match status" value="4"/>
</dbReference>
<protein>
    <recommendedName>
        <fullName evidence="11">Vitellogenin receptor</fullName>
    </recommendedName>
</protein>
<comment type="subcellular location">
    <subcellularLocation>
        <location evidence="1">Secreted</location>
    </subcellularLocation>
</comment>
<evidence type="ECO:0000313" key="10">
    <source>
        <dbReference type="Proteomes" id="UP001497382"/>
    </source>
</evidence>
<feature type="signal peptide" evidence="8">
    <location>
        <begin position="1"/>
        <end position="25"/>
    </location>
</feature>
<feature type="disulfide bond" evidence="7">
    <location>
        <begin position="112"/>
        <end position="124"/>
    </location>
</feature>
<dbReference type="GO" id="GO:0015889">
    <property type="term" value="P:cobalamin transport"/>
    <property type="evidence" value="ECO:0007669"/>
    <property type="project" value="InterPro"/>
</dbReference>
<keyword evidence="10" id="KW-1185">Reference proteome</keyword>
<evidence type="ECO:0000256" key="1">
    <source>
        <dbReference type="ARBA" id="ARBA00004613"/>
    </source>
</evidence>
<evidence type="ECO:0000256" key="4">
    <source>
        <dbReference type="ARBA" id="ARBA00023157"/>
    </source>
</evidence>
<feature type="binding site" evidence="5">
    <location>
        <position position="405"/>
    </location>
    <ligand>
        <name>cyanocob(III)alamin</name>
        <dbReference type="ChEBI" id="CHEBI:17439"/>
    </ligand>
</feature>
<dbReference type="PANTHER" id="PTHR10559:SF18">
    <property type="entry name" value="TRANSCOBALAMIN II"/>
    <property type="match status" value="1"/>
</dbReference>
<name>A0AAV2BXU1_9ARAC</name>
<dbReference type="SMART" id="SM00192">
    <property type="entry name" value="LDLa"/>
    <property type="match status" value="4"/>
</dbReference>
<feature type="chain" id="PRO_5043371015" description="Vitellogenin receptor" evidence="8">
    <location>
        <begin position="26"/>
        <end position="659"/>
    </location>
</feature>
<dbReference type="PROSITE" id="PS01209">
    <property type="entry name" value="LDLRA_1"/>
    <property type="match status" value="2"/>
</dbReference>
<evidence type="ECO:0000256" key="2">
    <source>
        <dbReference type="ARBA" id="ARBA00022525"/>
    </source>
</evidence>
<comment type="caution">
    <text evidence="9">The sequence shown here is derived from an EMBL/GenBank/DDBJ whole genome shotgun (WGS) entry which is preliminary data.</text>
</comment>
<feature type="binding site" evidence="5">
    <location>
        <position position="450"/>
    </location>
    <ligand>
        <name>cyanocob(III)alamin</name>
        <dbReference type="ChEBI" id="CHEBI:17439"/>
    </ligand>
</feature>
<accession>A0AAV2BXU1</accession>
<keyword evidence="2" id="KW-0964">Secreted</keyword>
<feature type="disulfide bond" evidence="7">
    <location>
        <begin position="48"/>
        <end position="63"/>
    </location>
</feature>
<dbReference type="Pfam" id="PF01122">
    <property type="entry name" value="Cobalamin_bind"/>
    <property type="match status" value="1"/>
</dbReference>